<dbReference type="Pfam" id="PF07859">
    <property type="entry name" value="Abhydrolase_3"/>
    <property type="match status" value="1"/>
</dbReference>
<dbReference type="EMBL" id="JADNRY010000012">
    <property type="protein sequence ID" value="KAF9074725.1"/>
    <property type="molecule type" value="Genomic_DNA"/>
</dbReference>
<evidence type="ECO:0000256" key="1">
    <source>
        <dbReference type="ARBA" id="ARBA00022801"/>
    </source>
</evidence>
<dbReference type="PANTHER" id="PTHR48081">
    <property type="entry name" value="AB HYDROLASE SUPERFAMILY PROTEIN C4A8.06C"/>
    <property type="match status" value="1"/>
</dbReference>
<protein>
    <submittedName>
        <fullName evidence="3">Alpha/Beta hydrolase protein</fullName>
    </submittedName>
</protein>
<reference evidence="3" key="1">
    <citation type="submission" date="2020-11" db="EMBL/GenBank/DDBJ databases">
        <authorList>
            <consortium name="DOE Joint Genome Institute"/>
            <person name="Ahrendt S."/>
            <person name="Riley R."/>
            <person name="Andreopoulos W."/>
            <person name="Labutti K."/>
            <person name="Pangilinan J."/>
            <person name="Ruiz-Duenas F.J."/>
            <person name="Barrasa J.M."/>
            <person name="Sanchez-Garcia M."/>
            <person name="Camarero S."/>
            <person name="Miyauchi S."/>
            <person name="Serrano A."/>
            <person name="Linde D."/>
            <person name="Babiker R."/>
            <person name="Drula E."/>
            <person name="Ayuso-Fernandez I."/>
            <person name="Pacheco R."/>
            <person name="Padilla G."/>
            <person name="Ferreira P."/>
            <person name="Barriuso J."/>
            <person name="Kellner H."/>
            <person name="Castanera R."/>
            <person name="Alfaro M."/>
            <person name="Ramirez L."/>
            <person name="Pisabarro A.G."/>
            <person name="Kuo A."/>
            <person name="Tritt A."/>
            <person name="Lipzen A."/>
            <person name="He G."/>
            <person name="Yan M."/>
            <person name="Ng V."/>
            <person name="Cullen D."/>
            <person name="Martin F."/>
            <person name="Rosso M.-N."/>
            <person name="Henrissat B."/>
            <person name="Hibbett D."/>
            <person name="Martinez A.T."/>
            <person name="Grigoriev I.V."/>
        </authorList>
    </citation>
    <scope>NUCLEOTIDE SEQUENCE</scope>
    <source>
        <strain evidence="3">AH 40177</strain>
    </source>
</reference>
<dbReference type="GO" id="GO:0016787">
    <property type="term" value="F:hydrolase activity"/>
    <property type="evidence" value="ECO:0007669"/>
    <property type="project" value="UniProtKB-KW"/>
</dbReference>
<evidence type="ECO:0000313" key="3">
    <source>
        <dbReference type="EMBL" id="KAF9074725.1"/>
    </source>
</evidence>
<gene>
    <name evidence="3" type="ORF">BDP27DRAFT_1316724</name>
</gene>
<dbReference type="PANTHER" id="PTHR48081:SF3">
    <property type="entry name" value="ALPHA_BETA HYDROLASE FOLD-3 DOMAIN-CONTAINING PROTEIN"/>
    <property type="match status" value="1"/>
</dbReference>
<dbReference type="SUPFAM" id="SSF53474">
    <property type="entry name" value="alpha/beta-Hydrolases"/>
    <property type="match status" value="1"/>
</dbReference>
<keyword evidence="1 3" id="KW-0378">Hydrolase</keyword>
<evidence type="ECO:0000259" key="2">
    <source>
        <dbReference type="Pfam" id="PF07859"/>
    </source>
</evidence>
<name>A0A9P5Q6W3_9AGAR</name>
<dbReference type="InterPro" id="IPR029058">
    <property type="entry name" value="AB_hydrolase_fold"/>
</dbReference>
<sequence length="325" mass="36208">MTSPIVPKPLEILFKRADGIDMYMDVYLSPSASPENPAPILCWWHGGGLLQATVAPHHLRGPSEHNFTLVSPDYRLAPQFRLPTILSDCADAVKFLHSEEFKAATEGHADSSRVILTGSSAGGWLSFLCGYRIGFKESGVSKPPKVQGIVPIYPITDLEDPFWSTKQRPLSYMDRVIATEEVQPFLNSDNPGSHVAFSPVDSPRAMFYHYMVQEALLETLLLSGTSVPATAFSVARFLKALPWEDKSSIPPAYIVHGDDDRLVPVSQSRVVVEVLKELRETGVSIDYEYEELPGIDHSFDKAPEYEMEKMYVFIKRVFGTKCAVK</sequence>
<dbReference type="InterPro" id="IPR013094">
    <property type="entry name" value="AB_hydrolase_3"/>
</dbReference>
<dbReference type="Gene3D" id="3.40.50.1820">
    <property type="entry name" value="alpha/beta hydrolase"/>
    <property type="match status" value="1"/>
</dbReference>
<feature type="domain" description="Alpha/beta hydrolase fold-3" evidence="2">
    <location>
        <begin position="43"/>
        <end position="201"/>
    </location>
</feature>
<accession>A0A9P5Q6W3</accession>
<evidence type="ECO:0000313" key="4">
    <source>
        <dbReference type="Proteomes" id="UP000772434"/>
    </source>
</evidence>
<dbReference type="InterPro" id="IPR050300">
    <property type="entry name" value="GDXG_lipolytic_enzyme"/>
</dbReference>
<organism evidence="3 4">
    <name type="scientific">Rhodocollybia butyracea</name>
    <dbReference type="NCBI Taxonomy" id="206335"/>
    <lineage>
        <taxon>Eukaryota</taxon>
        <taxon>Fungi</taxon>
        <taxon>Dikarya</taxon>
        <taxon>Basidiomycota</taxon>
        <taxon>Agaricomycotina</taxon>
        <taxon>Agaricomycetes</taxon>
        <taxon>Agaricomycetidae</taxon>
        <taxon>Agaricales</taxon>
        <taxon>Marasmiineae</taxon>
        <taxon>Omphalotaceae</taxon>
        <taxon>Rhodocollybia</taxon>
    </lineage>
</organism>
<keyword evidence="4" id="KW-1185">Reference proteome</keyword>
<dbReference type="OrthoDB" id="408631at2759"/>
<proteinExistence type="predicted"/>
<dbReference type="Proteomes" id="UP000772434">
    <property type="component" value="Unassembled WGS sequence"/>
</dbReference>
<dbReference type="AlphaFoldDB" id="A0A9P5Q6W3"/>
<comment type="caution">
    <text evidence="3">The sequence shown here is derived from an EMBL/GenBank/DDBJ whole genome shotgun (WGS) entry which is preliminary data.</text>
</comment>